<feature type="transmembrane region" description="Helical" evidence="17">
    <location>
        <begin position="317"/>
        <end position="339"/>
    </location>
</feature>
<dbReference type="GO" id="GO:0006120">
    <property type="term" value="P:mitochondrial electron transport, NADH to ubiquinone"/>
    <property type="evidence" value="ECO:0007669"/>
    <property type="project" value="InterPro"/>
</dbReference>
<feature type="transmembrane region" description="Helical" evidence="17">
    <location>
        <begin position="275"/>
        <end position="296"/>
    </location>
</feature>
<dbReference type="PANTHER" id="PTHR46552">
    <property type="entry name" value="NADH-UBIQUINONE OXIDOREDUCTASE CHAIN 2"/>
    <property type="match status" value="1"/>
</dbReference>
<feature type="transmembrane region" description="Helical" evidence="17">
    <location>
        <begin position="233"/>
        <end position="255"/>
    </location>
</feature>
<evidence type="ECO:0000256" key="6">
    <source>
        <dbReference type="ARBA" id="ARBA00022660"/>
    </source>
</evidence>
<sequence>MSPFILTIIFSSLATGTIITMTSYHWLMAWIGLEMNTLAIIPIISTTHHPRATEASTKYFLTQAAASALILFSSMTNAWHTGSWDITQMLFSPSNTMLTMALAMKLGLAPLHFWLPEVIQGSTMLTAFIITTWQKLAPMSLIFLTMNSMSTTILLLMGVLSSLVGGWGGLNQTQTRKIMAYSSIAHLGWMATISSIMTNILILNLTIYLIMTTSMFFSLIISKSKTIQNTAETWTFSPMLTIMMMLSLLSLGGLPPLTGFVPKWLVMEELILQNFNLPAILMAMSSLLSLFFYLRISYTATLSLSPNTTQMKFKWRFYPKTTTTLTSSTTTMTIFLLPLTPMILL</sequence>
<evidence type="ECO:0000256" key="12">
    <source>
        <dbReference type="ARBA" id="ARBA00023027"/>
    </source>
</evidence>
<dbReference type="AlphaFoldDB" id="O79884"/>
<evidence type="ECO:0000256" key="14">
    <source>
        <dbReference type="ARBA" id="ARBA00023128"/>
    </source>
</evidence>
<keyword evidence="15 17" id="KW-0472">Membrane</keyword>
<geneLocation type="mitochondrion" evidence="20"/>
<evidence type="ECO:0000313" key="20">
    <source>
        <dbReference type="EMBL" id="AAC62265.1"/>
    </source>
</evidence>
<accession>O79884</accession>
<comment type="catalytic activity">
    <reaction evidence="16 17">
        <text>a ubiquinone + NADH + 5 H(+)(in) = a ubiquinol + NAD(+) + 4 H(+)(out)</text>
        <dbReference type="Rhea" id="RHEA:29091"/>
        <dbReference type="Rhea" id="RHEA-COMP:9565"/>
        <dbReference type="Rhea" id="RHEA-COMP:9566"/>
        <dbReference type="ChEBI" id="CHEBI:15378"/>
        <dbReference type="ChEBI" id="CHEBI:16389"/>
        <dbReference type="ChEBI" id="CHEBI:17976"/>
        <dbReference type="ChEBI" id="CHEBI:57540"/>
        <dbReference type="ChEBI" id="CHEBI:57945"/>
        <dbReference type="EC" id="7.1.1.2"/>
    </reaction>
</comment>
<evidence type="ECO:0000256" key="15">
    <source>
        <dbReference type="ARBA" id="ARBA00023136"/>
    </source>
</evidence>
<dbReference type="InterPro" id="IPR050175">
    <property type="entry name" value="Complex_I_Subunit_2"/>
</dbReference>
<dbReference type="GO" id="GO:0005743">
    <property type="term" value="C:mitochondrial inner membrane"/>
    <property type="evidence" value="ECO:0007669"/>
    <property type="project" value="UniProtKB-SubCell"/>
</dbReference>
<evidence type="ECO:0000256" key="1">
    <source>
        <dbReference type="ARBA" id="ARBA00004448"/>
    </source>
</evidence>
<feature type="transmembrane region" description="Helical" evidence="17">
    <location>
        <begin position="202"/>
        <end position="221"/>
    </location>
</feature>
<keyword evidence="14 17" id="KW-0496">Mitochondrion</keyword>
<keyword evidence="5" id="KW-0813">Transport</keyword>
<keyword evidence="13 17" id="KW-0830">Ubiquinone</keyword>
<keyword evidence="11 17" id="KW-1133">Transmembrane helix</keyword>
<dbReference type="InterPro" id="IPR010933">
    <property type="entry name" value="NADH_DH_su2_C"/>
</dbReference>
<keyword evidence="7 17" id="KW-0812">Transmembrane</keyword>
<evidence type="ECO:0000256" key="8">
    <source>
        <dbReference type="ARBA" id="ARBA00022792"/>
    </source>
</evidence>
<keyword evidence="12 17" id="KW-0520">NAD</keyword>
<reference evidence="20" key="1">
    <citation type="journal article" date="1997" name="J. Mol. Evol.">
        <title>Evolutionary shifts in three major structural features of the mitochondrial genome among iguanian lizards.</title>
        <authorList>
            <person name="Macey J.R."/>
            <person name="Larson A."/>
            <person name="Ananjeva N.B."/>
            <person name="Papenfuss T.J."/>
        </authorList>
    </citation>
    <scope>NUCLEOTIDE SEQUENCE</scope>
</reference>
<dbReference type="InterPro" id="IPR001750">
    <property type="entry name" value="ND/Mrp_TM"/>
</dbReference>
<dbReference type="PANTHER" id="PTHR46552:SF1">
    <property type="entry name" value="NADH-UBIQUINONE OXIDOREDUCTASE CHAIN 2"/>
    <property type="match status" value="1"/>
</dbReference>
<keyword evidence="8 17" id="KW-0999">Mitochondrion inner membrane</keyword>
<dbReference type="PRINTS" id="PR01436">
    <property type="entry name" value="NADHDHGNASE2"/>
</dbReference>
<evidence type="ECO:0000256" key="3">
    <source>
        <dbReference type="ARBA" id="ARBA00012944"/>
    </source>
</evidence>
<evidence type="ECO:0000256" key="16">
    <source>
        <dbReference type="ARBA" id="ARBA00049551"/>
    </source>
</evidence>
<keyword evidence="9 17" id="KW-1278">Translocase</keyword>
<proteinExistence type="inferred from homology"/>
<gene>
    <name evidence="20" type="primary">ND2</name>
</gene>
<evidence type="ECO:0000259" key="18">
    <source>
        <dbReference type="Pfam" id="PF00361"/>
    </source>
</evidence>
<evidence type="ECO:0000256" key="4">
    <source>
        <dbReference type="ARBA" id="ARBA00021008"/>
    </source>
</evidence>
<comment type="similarity">
    <text evidence="2 17">Belongs to the complex I subunit 2 family.</text>
</comment>
<organism evidence="20">
    <name type="scientific">Anolis paternus</name>
    <dbReference type="NCBI Taxonomy" id="52189"/>
    <lineage>
        <taxon>Eukaryota</taxon>
        <taxon>Metazoa</taxon>
        <taxon>Chordata</taxon>
        <taxon>Craniata</taxon>
        <taxon>Vertebrata</taxon>
        <taxon>Euteleostomi</taxon>
        <taxon>Lepidosauria</taxon>
        <taxon>Squamata</taxon>
        <taxon>Bifurcata</taxon>
        <taxon>Unidentata</taxon>
        <taxon>Episquamata</taxon>
        <taxon>Toxicofera</taxon>
        <taxon>Iguania</taxon>
        <taxon>Dactyloidae</taxon>
        <taxon>Anolis</taxon>
    </lineage>
</organism>
<evidence type="ECO:0000256" key="13">
    <source>
        <dbReference type="ARBA" id="ARBA00023075"/>
    </source>
</evidence>
<evidence type="ECO:0000256" key="11">
    <source>
        <dbReference type="ARBA" id="ARBA00022989"/>
    </source>
</evidence>
<evidence type="ECO:0000256" key="17">
    <source>
        <dbReference type="RuleBase" id="RU003403"/>
    </source>
</evidence>
<evidence type="ECO:0000256" key="7">
    <source>
        <dbReference type="ARBA" id="ARBA00022692"/>
    </source>
</evidence>
<feature type="domain" description="NADH:quinone oxidoreductase/Mrp antiporter transmembrane" evidence="18">
    <location>
        <begin position="23"/>
        <end position="288"/>
    </location>
</feature>
<feature type="domain" description="NADH dehydrogenase subunit 2 C-terminal" evidence="19">
    <location>
        <begin position="290"/>
        <end position="344"/>
    </location>
</feature>
<comment type="function">
    <text evidence="17">Core subunit of the mitochondrial membrane respiratory chain NADH dehydrogenase (Complex I) which catalyzes electron transfer from NADH through the respiratory chain, using ubiquinone as an electron acceptor. Essential for the catalytic activity and assembly of complex I.</text>
</comment>
<protein>
    <recommendedName>
        <fullName evidence="4 17">NADH-ubiquinone oxidoreductase chain 2</fullName>
        <ecNumber evidence="3 17">7.1.1.2</ecNumber>
    </recommendedName>
</protein>
<comment type="subcellular location">
    <subcellularLocation>
        <location evidence="1 17">Mitochondrion inner membrane</location>
        <topology evidence="1 17">Multi-pass membrane protein</topology>
    </subcellularLocation>
</comment>
<dbReference type="GO" id="GO:0008137">
    <property type="term" value="F:NADH dehydrogenase (ubiquinone) activity"/>
    <property type="evidence" value="ECO:0007669"/>
    <property type="project" value="UniProtKB-EC"/>
</dbReference>
<name>O79884_9SAUR</name>
<dbReference type="Pfam" id="PF00361">
    <property type="entry name" value="Proton_antipo_M"/>
    <property type="match status" value="1"/>
</dbReference>
<evidence type="ECO:0000256" key="5">
    <source>
        <dbReference type="ARBA" id="ARBA00022448"/>
    </source>
</evidence>
<keyword evidence="10 17" id="KW-0249">Electron transport</keyword>
<dbReference type="InterPro" id="IPR003917">
    <property type="entry name" value="NADH_UbQ_OxRdtase_chain2"/>
</dbReference>
<evidence type="ECO:0000256" key="10">
    <source>
        <dbReference type="ARBA" id="ARBA00022982"/>
    </source>
</evidence>
<evidence type="ECO:0000256" key="2">
    <source>
        <dbReference type="ARBA" id="ARBA00007012"/>
    </source>
</evidence>
<keyword evidence="6 17" id="KW-0679">Respiratory chain</keyword>
<dbReference type="EC" id="7.1.1.2" evidence="3 17"/>
<dbReference type="EMBL" id="U82679">
    <property type="protein sequence ID" value="AAC62265.1"/>
    <property type="molecule type" value="Genomic_DNA"/>
</dbReference>
<evidence type="ECO:0000259" key="19">
    <source>
        <dbReference type="Pfam" id="PF06444"/>
    </source>
</evidence>
<evidence type="ECO:0000256" key="9">
    <source>
        <dbReference type="ARBA" id="ARBA00022967"/>
    </source>
</evidence>
<dbReference type="Pfam" id="PF06444">
    <property type="entry name" value="NADH_dehy_S2_C"/>
    <property type="match status" value="1"/>
</dbReference>
<feature type="transmembrane region" description="Helical" evidence="17">
    <location>
        <begin position="152"/>
        <end position="171"/>
    </location>
</feature>